<dbReference type="HOGENOM" id="CLU_3420184_0_0_6"/>
<sequence length="25" mass="2847">PAGDFGAGDDDIPFMDPYRFNWMLV</sequence>
<reference evidence="1 2" key="1">
    <citation type="journal article" date="2011" name="PLoS Pathog.">
        <title>Dynamic evolution of pathogenicity revealed by sequencing and comparative genomics of 19 Pseudomonas syringae isolates.</title>
        <authorList>
            <person name="Baltrus D.A."/>
            <person name="Nishimura M.T."/>
            <person name="Romanchuk A."/>
            <person name="Chang J.H."/>
            <person name="Mukhtar M.S."/>
            <person name="Cherkis K."/>
            <person name="Roach J."/>
            <person name="Grant S.R."/>
            <person name="Jones C.D."/>
            <person name="Dangl J.L."/>
        </authorList>
    </citation>
    <scope>NUCLEOTIDE SEQUENCE [LARGE SCALE GENOMIC DNA]</scope>
    <source>
        <strain evidence="2">race 4</strain>
    </source>
</reference>
<accession>F3CHN6</accession>
<dbReference type="Proteomes" id="UP000005466">
    <property type="component" value="Unassembled WGS sequence"/>
</dbReference>
<dbReference type="AlphaFoldDB" id="F3CHN6"/>
<evidence type="ECO:0000313" key="1">
    <source>
        <dbReference type="EMBL" id="EGH18778.1"/>
    </source>
</evidence>
<protein>
    <submittedName>
        <fullName evidence="1">Single-stranded DNA-binding protein</fullName>
    </submittedName>
</protein>
<organism evidence="1 2">
    <name type="scientific">Pseudomonas savastanoi pv. glycinea str. race 4</name>
    <dbReference type="NCBI Taxonomy" id="875330"/>
    <lineage>
        <taxon>Bacteria</taxon>
        <taxon>Pseudomonadati</taxon>
        <taxon>Pseudomonadota</taxon>
        <taxon>Gammaproteobacteria</taxon>
        <taxon>Pseudomonadales</taxon>
        <taxon>Pseudomonadaceae</taxon>
        <taxon>Pseudomonas</taxon>
    </lineage>
</organism>
<evidence type="ECO:0000313" key="2">
    <source>
        <dbReference type="Proteomes" id="UP000005466"/>
    </source>
</evidence>
<comment type="caution">
    <text evidence="1">The sequence shown here is derived from an EMBL/GenBank/DDBJ whole genome shotgun (WGS) entry which is preliminary data.</text>
</comment>
<dbReference type="BioCyc" id="PSYR875330:G11XH-7274-MONOMER"/>
<proteinExistence type="predicted"/>
<dbReference type="EMBL" id="ADWY01003154">
    <property type="protein sequence ID" value="EGH18778.1"/>
    <property type="molecule type" value="Genomic_DNA"/>
</dbReference>
<name>F3CHN6_PSESG</name>
<dbReference type="GO" id="GO:0003677">
    <property type="term" value="F:DNA binding"/>
    <property type="evidence" value="ECO:0007669"/>
    <property type="project" value="UniProtKB-KW"/>
</dbReference>
<feature type="non-terminal residue" evidence="1">
    <location>
        <position position="1"/>
    </location>
</feature>
<keyword evidence="1" id="KW-0238">DNA-binding</keyword>
<gene>
    <name evidence="1" type="ORF">Pgy4_38046</name>
</gene>